<evidence type="ECO:0000313" key="1">
    <source>
        <dbReference type="EMBL" id="UJQ86800.1"/>
    </source>
</evidence>
<proteinExistence type="predicted"/>
<organism evidence="1 2">
    <name type="scientific">Arthrobacter phage Reedo</name>
    <dbReference type="NCBI Taxonomy" id="2910755"/>
    <lineage>
        <taxon>Viruses</taxon>
        <taxon>Duplodnaviria</taxon>
        <taxon>Heunggongvirae</taxon>
        <taxon>Uroviricota</taxon>
        <taxon>Caudoviricetes</taxon>
        <taxon>Casidaviridae</taxon>
        <taxon>Manhattanvirus</taxon>
        <taxon>Manhattanvirus reedo</taxon>
    </lineage>
</organism>
<dbReference type="RefSeq" id="YP_010678193.1">
    <property type="nucleotide sequence ID" value="NC_071032.1"/>
</dbReference>
<gene>
    <name evidence="1" type="primary">10</name>
    <name evidence="1" type="ORF">SEA_REEDO_10</name>
</gene>
<dbReference type="Proteomes" id="UP001200740">
    <property type="component" value="Segment"/>
</dbReference>
<dbReference type="GeneID" id="77954586"/>
<keyword evidence="2" id="KW-1185">Reference proteome</keyword>
<name>A0AA49H0U6_9CAUD</name>
<sequence>MLLTAYRVAPTVYRLRAGTTVDSYGDPVESWTAPERTPLKGATIQNISIVEDDGVTRHVTRRRKTLYAPGAVDLRKDDRIESNGEVWRVDGDPVTRAGLASAVYTTAELERVSIG</sequence>
<protein>
    <submittedName>
        <fullName evidence="1">Head-to-tail stopper</fullName>
    </submittedName>
</protein>
<dbReference type="KEGG" id="vg:77954586"/>
<evidence type="ECO:0000313" key="2">
    <source>
        <dbReference type="Proteomes" id="UP001200740"/>
    </source>
</evidence>
<dbReference type="EMBL" id="OL455896">
    <property type="protein sequence ID" value="UJQ86800.1"/>
    <property type="molecule type" value="Genomic_DNA"/>
</dbReference>
<accession>A0AA49H0U6</accession>
<reference evidence="1" key="1">
    <citation type="submission" date="2021-11" db="EMBL/GenBank/DDBJ databases">
        <authorList>
            <person name="Furlong K.P."/>
            <person name="Elkbouli M."/>
            <person name="Barwitzki K."/>
            <person name="Hastings E.M."/>
            <person name="Saal A.P."/>
            <person name="Sandouka T."/>
            <person name="Tran A."/>
            <person name="Tremblay V."/>
            <person name="Williams E.C."/>
            <person name="Giles L.L."/>
            <person name="McCarthy L."/>
            <person name="Wheaton K.A."/>
            <person name="Chan K."/>
            <person name="Rudner A.D."/>
            <person name="Beyer A.R."/>
            <person name="Chong R.A."/>
            <person name="Edgington N.P."/>
            <person name="Freise A.C."/>
            <person name="Garcia Costas A.M."/>
            <person name="Gibb B.P."/>
            <person name="Klyczek K.K."/>
            <person name="Swerdlow S.J."/>
            <person name="Garlena R.A."/>
            <person name="Russell D.A."/>
            <person name="Jacobs-Sera D."/>
            <person name="Hatfull G.F."/>
        </authorList>
    </citation>
    <scope>NUCLEOTIDE SEQUENCE</scope>
</reference>